<dbReference type="EMBL" id="JTJC03000003">
    <property type="protein sequence ID" value="NHC35707.1"/>
    <property type="molecule type" value="Genomic_DNA"/>
</dbReference>
<dbReference type="SUPFAM" id="SSF53756">
    <property type="entry name" value="UDP-Glycosyltransferase/glycogen phosphorylase"/>
    <property type="match status" value="1"/>
</dbReference>
<dbReference type="Proteomes" id="UP000031532">
    <property type="component" value="Unassembled WGS sequence"/>
</dbReference>
<dbReference type="Pfam" id="PF00534">
    <property type="entry name" value="Glycos_transf_1"/>
    <property type="match status" value="1"/>
</dbReference>
<dbReference type="GO" id="GO:0016757">
    <property type="term" value="F:glycosyltransferase activity"/>
    <property type="evidence" value="ECO:0007669"/>
    <property type="project" value="InterPro"/>
</dbReference>
<dbReference type="PANTHER" id="PTHR12526">
    <property type="entry name" value="GLYCOSYLTRANSFERASE"/>
    <property type="match status" value="1"/>
</dbReference>
<dbReference type="Gene3D" id="3.40.50.2000">
    <property type="entry name" value="Glycogen Phosphorylase B"/>
    <property type="match status" value="2"/>
</dbReference>
<dbReference type="OrthoDB" id="9775208at2"/>
<protein>
    <submittedName>
        <fullName evidence="2">Glycosyltransferase</fullName>
    </submittedName>
</protein>
<dbReference type="RefSeq" id="WP_039713336.1">
    <property type="nucleotide sequence ID" value="NZ_JTJC03000003.1"/>
</dbReference>
<keyword evidence="3" id="KW-1185">Reference proteome</keyword>
<accession>A0A9X5E5P5</accession>
<proteinExistence type="predicted"/>
<reference evidence="2 3" key="1">
    <citation type="journal article" date="2015" name="Genome Announc.">
        <title>Draft Genome Sequence of the Terrestrial Cyanobacterium Scytonema millei VB511283, Isolated from Eastern India.</title>
        <authorList>
            <person name="Sen D."/>
            <person name="Chandrababunaidu M.M."/>
            <person name="Singh D."/>
            <person name="Sanghi N."/>
            <person name="Ghorai A."/>
            <person name="Mishra G.P."/>
            <person name="Madduluri M."/>
            <person name="Adhikary S.P."/>
            <person name="Tripathy S."/>
        </authorList>
    </citation>
    <scope>NUCLEOTIDE SEQUENCE [LARGE SCALE GENOMIC DNA]</scope>
    <source>
        <strain evidence="2 3">VB511283</strain>
    </source>
</reference>
<organism evidence="2 3">
    <name type="scientific">Scytonema millei VB511283</name>
    <dbReference type="NCBI Taxonomy" id="1245923"/>
    <lineage>
        <taxon>Bacteria</taxon>
        <taxon>Bacillati</taxon>
        <taxon>Cyanobacteriota</taxon>
        <taxon>Cyanophyceae</taxon>
        <taxon>Nostocales</taxon>
        <taxon>Scytonemataceae</taxon>
        <taxon>Scytonema</taxon>
    </lineage>
</organism>
<feature type="domain" description="Glycosyl transferase family 1" evidence="1">
    <location>
        <begin position="225"/>
        <end position="384"/>
    </location>
</feature>
<evidence type="ECO:0000259" key="1">
    <source>
        <dbReference type="Pfam" id="PF00534"/>
    </source>
</evidence>
<evidence type="ECO:0000313" key="3">
    <source>
        <dbReference type="Proteomes" id="UP000031532"/>
    </source>
</evidence>
<evidence type="ECO:0000313" key="2">
    <source>
        <dbReference type="EMBL" id="NHC35707.1"/>
    </source>
</evidence>
<dbReference type="InterPro" id="IPR001296">
    <property type="entry name" value="Glyco_trans_1"/>
</dbReference>
<dbReference type="CDD" id="cd03801">
    <property type="entry name" value="GT4_PimA-like"/>
    <property type="match status" value="1"/>
</dbReference>
<comment type="caution">
    <text evidence="2">The sequence shown here is derived from an EMBL/GenBank/DDBJ whole genome shotgun (WGS) entry which is preliminary data.</text>
</comment>
<dbReference type="AlphaFoldDB" id="A0A9X5E5P5"/>
<dbReference type="PANTHER" id="PTHR12526:SF635">
    <property type="entry name" value="GLYCOSYL TRANSFERASE GROUP 1"/>
    <property type="match status" value="1"/>
</dbReference>
<gene>
    <name evidence="2" type="ORF">QH73_0013730</name>
</gene>
<sequence length="419" mass="46930">MKILLSAYACEPGRGTELGVGWNTVREVAKYHQVWVLTRPDDGRKAIEAELARHPIPNLNFLYFTLPIWGGGWKWGNGAFQIHYYLWQIQAYFVARQLHRQIGFDLIQHVTFVKYSSPSFLSLLPVPFIWGPVGGGESAPKAFWQDFSWQGKVYEILRDFSRRLGELDPFARLTARRSVLAWATTEDTARQLSQMGAKNVKVLSQVALLPEEIARLSQNCISSDRPVRFISIGRLLHWKGFHLGLRAFAQADLPSDTEYWIVGDGPERKRLQILAQELGIISQVKFCPEMSRDRIWQMMADARALVHPSLHESGGFVCLEAMAAGCPVVCLDLGGPAVQVTEATGFKVPAIEPQQAVTGIADAMSRLANDAELSAELGKAGQKRANELFNWANKGQQLVQCYDNILNRQTIPHAYSHSS</sequence>
<name>A0A9X5E5P5_9CYAN</name>